<sequence length="108" mass="11682">MTVRPWSKLYWSGAHLYEGGRCRGGAFAAVTQADVPRPIFGWPRTKGKENGGCFTDAFNIPFPEICDASATPNAPASTSGSSPASPATDAQYMLDAMPERFYFSPSHF</sequence>
<evidence type="ECO:0000256" key="1">
    <source>
        <dbReference type="SAM" id="MobiDB-lite"/>
    </source>
</evidence>
<reference evidence="2" key="1">
    <citation type="journal article" date="2018" name="DNA Res.">
        <title>Multiple hybrid de novo genome assembly of finger millet, an orphan allotetraploid crop.</title>
        <authorList>
            <person name="Hatakeyama M."/>
            <person name="Aluri S."/>
            <person name="Balachadran M.T."/>
            <person name="Sivarajan S.R."/>
            <person name="Patrignani A."/>
            <person name="Gruter S."/>
            <person name="Poveda L."/>
            <person name="Shimizu-Inatsugi R."/>
            <person name="Baeten J."/>
            <person name="Francoijs K.J."/>
            <person name="Nataraja K.N."/>
            <person name="Reddy Y.A.N."/>
            <person name="Phadnis S."/>
            <person name="Ravikumar R.L."/>
            <person name="Schlapbach R."/>
            <person name="Sreeman S.M."/>
            <person name="Shimizu K.K."/>
        </authorList>
    </citation>
    <scope>NUCLEOTIDE SEQUENCE</scope>
</reference>
<proteinExistence type="predicted"/>
<name>A0AAV5FM32_ELECO</name>
<dbReference type="EMBL" id="BQKI01000090">
    <property type="protein sequence ID" value="GJN36789.1"/>
    <property type="molecule type" value="Genomic_DNA"/>
</dbReference>
<gene>
    <name evidence="2" type="primary">gb25685</name>
    <name evidence="2" type="ORF">PR202_gb25685</name>
</gene>
<keyword evidence="3" id="KW-1185">Reference proteome</keyword>
<evidence type="ECO:0000313" key="3">
    <source>
        <dbReference type="Proteomes" id="UP001054889"/>
    </source>
</evidence>
<feature type="region of interest" description="Disordered" evidence="1">
    <location>
        <begin position="70"/>
        <end position="89"/>
    </location>
</feature>
<evidence type="ECO:0000313" key="2">
    <source>
        <dbReference type="EMBL" id="GJN36789.1"/>
    </source>
</evidence>
<organism evidence="2 3">
    <name type="scientific">Eleusine coracana subsp. coracana</name>
    <dbReference type="NCBI Taxonomy" id="191504"/>
    <lineage>
        <taxon>Eukaryota</taxon>
        <taxon>Viridiplantae</taxon>
        <taxon>Streptophyta</taxon>
        <taxon>Embryophyta</taxon>
        <taxon>Tracheophyta</taxon>
        <taxon>Spermatophyta</taxon>
        <taxon>Magnoliopsida</taxon>
        <taxon>Liliopsida</taxon>
        <taxon>Poales</taxon>
        <taxon>Poaceae</taxon>
        <taxon>PACMAD clade</taxon>
        <taxon>Chloridoideae</taxon>
        <taxon>Cynodonteae</taxon>
        <taxon>Eleusininae</taxon>
        <taxon>Eleusine</taxon>
    </lineage>
</organism>
<dbReference type="Proteomes" id="UP001054889">
    <property type="component" value="Unassembled WGS sequence"/>
</dbReference>
<feature type="compositionally biased region" description="Low complexity" evidence="1">
    <location>
        <begin position="70"/>
        <end position="88"/>
    </location>
</feature>
<accession>A0AAV5FM32</accession>
<dbReference type="AlphaFoldDB" id="A0AAV5FM32"/>
<reference evidence="2" key="2">
    <citation type="submission" date="2021-12" db="EMBL/GenBank/DDBJ databases">
        <title>Resequencing data analysis of finger millet.</title>
        <authorList>
            <person name="Hatakeyama M."/>
            <person name="Aluri S."/>
            <person name="Balachadran M.T."/>
            <person name="Sivarajan S.R."/>
            <person name="Poveda L."/>
            <person name="Shimizu-Inatsugi R."/>
            <person name="Schlapbach R."/>
            <person name="Sreeman S.M."/>
            <person name="Shimizu K.K."/>
        </authorList>
    </citation>
    <scope>NUCLEOTIDE SEQUENCE</scope>
</reference>
<protein>
    <submittedName>
        <fullName evidence="2">Uncharacterized protein</fullName>
    </submittedName>
</protein>
<comment type="caution">
    <text evidence="2">The sequence shown here is derived from an EMBL/GenBank/DDBJ whole genome shotgun (WGS) entry which is preliminary data.</text>
</comment>